<sequence>MKESSNNHLFFLIEKIDVVNQMHFFCLRELGIDLTFFPSLLWLSFLMFKMMCIILNLTYNQRLVHVALKPAALFLILSLQAYKFMLHFMIELGVTAKFKCIARVVAAVPWRVEDFRSFSGTYRVKLTLEDPTARLHAYVYDDDGLIKFWKINLTVFLVKSIFMGEQGQLNFLFPVKMMKCKSRLHCVSSTQRIPVELST</sequence>
<keyword evidence="1" id="KW-1133">Transmembrane helix</keyword>
<feature type="transmembrane region" description="Helical" evidence="1">
    <location>
        <begin position="71"/>
        <end position="90"/>
    </location>
</feature>
<name>A0A9Q1JJQ5_9CARY</name>
<gene>
    <name evidence="3" type="ORF">Cgig2_008694</name>
</gene>
<feature type="transmembrane region" description="Helical" evidence="1">
    <location>
        <begin position="40"/>
        <end position="59"/>
    </location>
</feature>
<evidence type="ECO:0000259" key="2">
    <source>
        <dbReference type="Pfam" id="PF25507"/>
    </source>
</evidence>
<dbReference type="EMBL" id="JAKOGI010001434">
    <property type="protein sequence ID" value="KAJ8425644.1"/>
    <property type="molecule type" value="Genomic_DNA"/>
</dbReference>
<dbReference type="OrthoDB" id="2186770at2759"/>
<reference evidence="3" key="1">
    <citation type="submission" date="2022-04" db="EMBL/GenBank/DDBJ databases">
        <title>Carnegiea gigantea Genome sequencing and assembly v2.</title>
        <authorList>
            <person name="Copetti D."/>
            <person name="Sanderson M.J."/>
            <person name="Burquez A."/>
            <person name="Wojciechowski M.F."/>
        </authorList>
    </citation>
    <scope>NUCLEOTIDE SEQUENCE</scope>
    <source>
        <strain evidence="3">SGP5-SGP5p</strain>
        <tissue evidence="3">Aerial part</tissue>
    </source>
</reference>
<evidence type="ECO:0000256" key="1">
    <source>
        <dbReference type="SAM" id="Phobius"/>
    </source>
</evidence>
<keyword evidence="4" id="KW-1185">Reference proteome</keyword>
<evidence type="ECO:0000313" key="3">
    <source>
        <dbReference type="EMBL" id="KAJ8425644.1"/>
    </source>
</evidence>
<organism evidence="3 4">
    <name type="scientific">Carnegiea gigantea</name>
    <dbReference type="NCBI Taxonomy" id="171969"/>
    <lineage>
        <taxon>Eukaryota</taxon>
        <taxon>Viridiplantae</taxon>
        <taxon>Streptophyta</taxon>
        <taxon>Embryophyta</taxon>
        <taxon>Tracheophyta</taxon>
        <taxon>Spermatophyta</taxon>
        <taxon>Magnoliopsida</taxon>
        <taxon>eudicotyledons</taxon>
        <taxon>Gunneridae</taxon>
        <taxon>Pentapetalae</taxon>
        <taxon>Caryophyllales</taxon>
        <taxon>Cactineae</taxon>
        <taxon>Cactaceae</taxon>
        <taxon>Cactoideae</taxon>
        <taxon>Echinocereeae</taxon>
        <taxon>Carnegiea</taxon>
    </lineage>
</organism>
<proteinExistence type="predicted"/>
<dbReference type="Proteomes" id="UP001153076">
    <property type="component" value="Unassembled WGS sequence"/>
</dbReference>
<dbReference type="Pfam" id="PF25507">
    <property type="entry name" value="OB_POT1A"/>
    <property type="match status" value="1"/>
</dbReference>
<evidence type="ECO:0000313" key="4">
    <source>
        <dbReference type="Proteomes" id="UP001153076"/>
    </source>
</evidence>
<dbReference type="AlphaFoldDB" id="A0A9Q1JJQ5"/>
<dbReference type="InterPro" id="IPR057620">
    <property type="entry name" value="POT1A/B-like_OB"/>
</dbReference>
<feature type="domain" description="POT1A/B-like OB fold" evidence="2">
    <location>
        <begin position="91"/>
        <end position="153"/>
    </location>
</feature>
<protein>
    <recommendedName>
        <fullName evidence="2">POT1A/B-like OB fold domain-containing protein</fullName>
    </recommendedName>
</protein>
<comment type="caution">
    <text evidence="3">The sequence shown here is derived from an EMBL/GenBank/DDBJ whole genome shotgun (WGS) entry which is preliminary data.</text>
</comment>
<keyword evidence="1" id="KW-0812">Transmembrane</keyword>
<accession>A0A9Q1JJQ5</accession>
<keyword evidence="1" id="KW-0472">Membrane</keyword>